<evidence type="ECO:0000313" key="3">
    <source>
        <dbReference type="Proteomes" id="UP001162162"/>
    </source>
</evidence>
<feature type="region of interest" description="Disordered" evidence="1">
    <location>
        <begin position="237"/>
        <end position="291"/>
    </location>
</feature>
<dbReference type="AlphaFoldDB" id="A0AAV8Z3E8"/>
<proteinExistence type="predicted"/>
<evidence type="ECO:0000256" key="1">
    <source>
        <dbReference type="SAM" id="MobiDB-lite"/>
    </source>
</evidence>
<dbReference type="PANTHER" id="PTHR47331">
    <property type="entry name" value="PHD-TYPE DOMAIN-CONTAINING PROTEIN"/>
    <property type="match status" value="1"/>
</dbReference>
<dbReference type="Gene3D" id="2.40.70.10">
    <property type="entry name" value="Acid Proteases"/>
    <property type="match status" value="1"/>
</dbReference>
<keyword evidence="3" id="KW-1185">Reference proteome</keyword>
<protein>
    <recommendedName>
        <fullName evidence="4">Peptidase aspartic putative domain-containing protein</fullName>
    </recommendedName>
</protein>
<feature type="compositionally biased region" description="Basic and acidic residues" evidence="1">
    <location>
        <begin position="263"/>
        <end position="272"/>
    </location>
</feature>
<dbReference type="Proteomes" id="UP001162162">
    <property type="component" value="Unassembled WGS sequence"/>
</dbReference>
<dbReference type="EMBL" id="JAPWTK010000016">
    <property type="protein sequence ID" value="KAJ8958627.1"/>
    <property type="molecule type" value="Genomic_DNA"/>
</dbReference>
<gene>
    <name evidence="2" type="ORF">NQ318_016352</name>
</gene>
<sequence>MADKLKITRGQIKENLDDAIITELNLRISKIEDCLEIFERVQSELEELDGSELESDERQRFESQYFRLLAESKKVCSDFENNKYPKLQDESYKELRNLYDAYKKHLRSLESLGENTKAWLIIYILTMKFDDVTRRDWESYEYKKDLPCMEDMHKFLKNKCEILEKLEVDKLEKKRYTKNNKYSSSSLLPINQRIAEVKQRKLCLNCLKPNHVSWNCKAKMCMKCNKPHNSLIHIENVRSGGPSDNSGDTAARASTTTQAAKVPAEREGRRETQVNTQNISAGTRASGEQSESLSSISHNYVMRGNTVAVHSDVLLSTVLVNIIINDEIITARALLDSGSQNNFITERFADKLNVKKIKTNHVVSNLPKVSFDKNIINIPDSVVLADPKFYLSKEIDLLLGSQVFWTVIRSGQVRLGANMPILQNTDFGWIIAGNLTIQNLTTDNLFWDIEEASHKNRHLSDADKFCELHFERTIKRDPSGRFIVNIPFKESLYVAVYS</sequence>
<organism evidence="2 3">
    <name type="scientific">Aromia moschata</name>
    <dbReference type="NCBI Taxonomy" id="1265417"/>
    <lineage>
        <taxon>Eukaryota</taxon>
        <taxon>Metazoa</taxon>
        <taxon>Ecdysozoa</taxon>
        <taxon>Arthropoda</taxon>
        <taxon>Hexapoda</taxon>
        <taxon>Insecta</taxon>
        <taxon>Pterygota</taxon>
        <taxon>Neoptera</taxon>
        <taxon>Endopterygota</taxon>
        <taxon>Coleoptera</taxon>
        <taxon>Polyphaga</taxon>
        <taxon>Cucujiformia</taxon>
        <taxon>Chrysomeloidea</taxon>
        <taxon>Cerambycidae</taxon>
        <taxon>Cerambycinae</taxon>
        <taxon>Callichromatini</taxon>
        <taxon>Aromia</taxon>
    </lineage>
</organism>
<evidence type="ECO:0008006" key="4">
    <source>
        <dbReference type="Google" id="ProtNLM"/>
    </source>
</evidence>
<name>A0AAV8Z3E8_9CUCU</name>
<evidence type="ECO:0000313" key="2">
    <source>
        <dbReference type="EMBL" id="KAJ8958627.1"/>
    </source>
</evidence>
<reference evidence="2" key="1">
    <citation type="journal article" date="2023" name="Insect Mol. Biol.">
        <title>Genome sequencing provides insights into the evolution of gene families encoding plant cell wall-degrading enzymes in longhorned beetles.</title>
        <authorList>
            <person name="Shin N.R."/>
            <person name="Okamura Y."/>
            <person name="Kirsch R."/>
            <person name="Pauchet Y."/>
        </authorList>
    </citation>
    <scope>NUCLEOTIDE SEQUENCE</scope>
    <source>
        <strain evidence="2">AMC_N1</strain>
    </source>
</reference>
<feature type="compositionally biased region" description="Polar residues" evidence="1">
    <location>
        <begin position="273"/>
        <end position="283"/>
    </location>
</feature>
<comment type="caution">
    <text evidence="2">The sequence shown here is derived from an EMBL/GenBank/DDBJ whole genome shotgun (WGS) entry which is preliminary data.</text>
</comment>
<feature type="compositionally biased region" description="Low complexity" evidence="1">
    <location>
        <begin position="249"/>
        <end position="260"/>
    </location>
</feature>
<dbReference type="InterPro" id="IPR005312">
    <property type="entry name" value="DUF1759"/>
</dbReference>
<dbReference type="InterPro" id="IPR021109">
    <property type="entry name" value="Peptidase_aspartic_dom_sf"/>
</dbReference>
<accession>A0AAV8Z3E8</accession>
<dbReference type="CDD" id="cd00303">
    <property type="entry name" value="retropepsin_like"/>
    <property type="match status" value="1"/>
</dbReference>
<dbReference type="Pfam" id="PF03564">
    <property type="entry name" value="DUF1759"/>
    <property type="match status" value="1"/>
</dbReference>
<dbReference type="PANTHER" id="PTHR47331:SF1">
    <property type="entry name" value="GAG-LIKE PROTEIN"/>
    <property type="match status" value="1"/>
</dbReference>